<accession>A0A1I2MJB4</accession>
<reference evidence="1 2" key="1">
    <citation type="submission" date="2016-10" db="EMBL/GenBank/DDBJ databases">
        <authorList>
            <person name="de Groot N.N."/>
        </authorList>
    </citation>
    <scope>NUCLEOTIDE SEQUENCE [LARGE SCALE GENOMIC DNA]</scope>
    <source>
        <strain evidence="1 2">NLAE-zl-G419</strain>
    </source>
</reference>
<protein>
    <submittedName>
        <fullName evidence="1">Uncharacterized protein</fullName>
    </submittedName>
</protein>
<name>A0A1I2MJB4_9CLOT</name>
<proteinExistence type="predicted"/>
<gene>
    <name evidence="1" type="ORF">SAMN04487885_11540</name>
</gene>
<keyword evidence="2" id="KW-1185">Reference proteome</keyword>
<dbReference type="AlphaFoldDB" id="A0A1I2MJB4"/>
<sequence>MQIKLVDLVKEFPGMTAVNNVNLTIEEVK</sequence>
<dbReference type="Proteomes" id="UP000182135">
    <property type="component" value="Unassembled WGS sequence"/>
</dbReference>
<organism evidence="1 2">
    <name type="scientific">Clostridium cadaveris</name>
    <dbReference type="NCBI Taxonomy" id="1529"/>
    <lineage>
        <taxon>Bacteria</taxon>
        <taxon>Bacillati</taxon>
        <taxon>Bacillota</taxon>
        <taxon>Clostridia</taxon>
        <taxon>Eubacteriales</taxon>
        <taxon>Clostridiaceae</taxon>
        <taxon>Clostridium</taxon>
    </lineage>
</organism>
<dbReference type="STRING" id="1529.SAMN04487885_11540"/>
<dbReference type="EMBL" id="FOOE01000015">
    <property type="protein sequence ID" value="SFF91563.1"/>
    <property type="molecule type" value="Genomic_DNA"/>
</dbReference>
<evidence type="ECO:0000313" key="2">
    <source>
        <dbReference type="Proteomes" id="UP000182135"/>
    </source>
</evidence>
<evidence type="ECO:0000313" key="1">
    <source>
        <dbReference type="EMBL" id="SFF91563.1"/>
    </source>
</evidence>